<dbReference type="InParanoid" id="F2EK63"/>
<dbReference type="EMBL" id="AK376540">
    <property type="protein sequence ID" value="BAK07735.1"/>
    <property type="molecule type" value="mRNA"/>
</dbReference>
<organism evidence="1">
    <name type="scientific">Hordeum vulgare subsp. vulgare</name>
    <name type="common">Domesticated barley</name>
    <dbReference type="NCBI Taxonomy" id="112509"/>
    <lineage>
        <taxon>Eukaryota</taxon>
        <taxon>Viridiplantae</taxon>
        <taxon>Streptophyta</taxon>
        <taxon>Embryophyta</taxon>
        <taxon>Tracheophyta</taxon>
        <taxon>Spermatophyta</taxon>
        <taxon>Magnoliopsida</taxon>
        <taxon>Liliopsida</taxon>
        <taxon>Poales</taxon>
        <taxon>Poaceae</taxon>
        <taxon>BOP clade</taxon>
        <taxon>Pooideae</taxon>
        <taxon>Triticodae</taxon>
        <taxon>Triticeae</taxon>
        <taxon>Hordeinae</taxon>
        <taxon>Hordeum</taxon>
    </lineage>
</organism>
<dbReference type="OrthoDB" id="10380439at2759"/>
<dbReference type="AlphaFoldDB" id="F2EK63"/>
<dbReference type="OMA" id="PKCNPKC"/>
<sequence>MRGFHAMVILLVGWLALTAQCRLEAGRRSYIDGADNNATVPYSISSLDDGKFSLNFCGDHVCNFGTCYCCDNQKGRPCYKTFAECNSNCPKCNPKCPAESTIELQA</sequence>
<evidence type="ECO:0000313" key="1">
    <source>
        <dbReference type="EMBL" id="BAK07735.1"/>
    </source>
</evidence>
<accession>F2EK63</accession>
<dbReference type="KEGG" id="hvg:123398143"/>
<reference evidence="1" key="1">
    <citation type="journal article" date="2011" name="Plant Physiol.">
        <title>Comprehensive sequence analysis of 24,783 barley full-length cDNAs derived from 12 clone libraries.</title>
        <authorList>
            <person name="Matsumoto T."/>
            <person name="Tanaka T."/>
            <person name="Sakai H."/>
            <person name="Amano N."/>
            <person name="Kanamori H."/>
            <person name="Kurita K."/>
            <person name="Kikuta A."/>
            <person name="Kamiya K."/>
            <person name="Yamamoto M."/>
            <person name="Ikawa H."/>
            <person name="Fujii N."/>
            <person name="Hori K."/>
            <person name="Itoh T."/>
            <person name="Sato K."/>
        </authorList>
    </citation>
    <scope>NUCLEOTIDE SEQUENCE</scope>
    <source>
        <tissue evidence="1">Flower</tissue>
    </source>
</reference>
<protein>
    <submittedName>
        <fullName evidence="1">Predicted protein</fullName>
    </submittedName>
</protein>
<name>F2EK63_HORVV</name>
<dbReference type="GeneID" id="123398143"/>
<proteinExistence type="evidence at transcript level"/>
<dbReference type="RefSeq" id="XP_044948584.1">
    <property type="nucleotide sequence ID" value="XM_045092649.1"/>
</dbReference>